<dbReference type="EMBL" id="ML977003">
    <property type="protein sequence ID" value="KAF1953534.1"/>
    <property type="molecule type" value="Genomic_DNA"/>
</dbReference>
<dbReference type="OrthoDB" id="434972at2759"/>
<keyword evidence="2" id="KW-1185">Reference proteome</keyword>
<evidence type="ECO:0000313" key="2">
    <source>
        <dbReference type="Proteomes" id="UP000800035"/>
    </source>
</evidence>
<dbReference type="Proteomes" id="UP000800035">
    <property type="component" value="Unassembled WGS sequence"/>
</dbReference>
<sequence>MAVSSVYAPLLAFVKAMQNLWLFTQDHFAAFIFPNTILGVSCALAGPPYVTSSPLSNSEIVFLVILFNWSTLLIFDLANQRLWESVHEDKLNKPWCRAMQITIPVVLAFNHYCLSTGAETVCIIVRCWVYNNLKVSDDSWILRNAIISLAFGVFNWSSPKVAIRGHGAYLPRVSESGSSWIWLCSGVILMTMHVQDMED</sequence>
<gene>
    <name evidence="1" type="ORF">CC80DRAFT_551182</name>
</gene>
<accession>A0A6A5TMU6</accession>
<reference evidence="1" key="1">
    <citation type="journal article" date="2020" name="Stud. Mycol.">
        <title>101 Dothideomycetes genomes: a test case for predicting lifestyles and emergence of pathogens.</title>
        <authorList>
            <person name="Haridas S."/>
            <person name="Albert R."/>
            <person name="Binder M."/>
            <person name="Bloem J."/>
            <person name="Labutti K."/>
            <person name="Salamov A."/>
            <person name="Andreopoulos B."/>
            <person name="Baker S."/>
            <person name="Barry K."/>
            <person name="Bills G."/>
            <person name="Bluhm B."/>
            <person name="Cannon C."/>
            <person name="Castanera R."/>
            <person name="Culley D."/>
            <person name="Daum C."/>
            <person name="Ezra D."/>
            <person name="Gonzalez J."/>
            <person name="Henrissat B."/>
            <person name="Kuo A."/>
            <person name="Liang C."/>
            <person name="Lipzen A."/>
            <person name="Lutzoni F."/>
            <person name="Magnuson J."/>
            <person name="Mondo S."/>
            <person name="Nolan M."/>
            <person name="Ohm R."/>
            <person name="Pangilinan J."/>
            <person name="Park H.-J."/>
            <person name="Ramirez L."/>
            <person name="Alfaro M."/>
            <person name="Sun H."/>
            <person name="Tritt A."/>
            <person name="Yoshinaga Y."/>
            <person name="Zwiers L.-H."/>
            <person name="Turgeon B."/>
            <person name="Goodwin S."/>
            <person name="Spatafora J."/>
            <person name="Crous P."/>
            <person name="Grigoriev I."/>
        </authorList>
    </citation>
    <scope>NUCLEOTIDE SEQUENCE</scope>
    <source>
        <strain evidence="1">CBS 675.92</strain>
    </source>
</reference>
<dbReference type="AlphaFoldDB" id="A0A6A5TMU6"/>
<name>A0A6A5TMU6_9PLEO</name>
<evidence type="ECO:0000313" key="1">
    <source>
        <dbReference type="EMBL" id="KAF1953534.1"/>
    </source>
</evidence>
<protein>
    <submittedName>
        <fullName evidence="1">Uncharacterized protein</fullName>
    </submittedName>
</protein>
<proteinExistence type="predicted"/>
<organism evidence="1 2">
    <name type="scientific">Byssothecium circinans</name>
    <dbReference type="NCBI Taxonomy" id="147558"/>
    <lineage>
        <taxon>Eukaryota</taxon>
        <taxon>Fungi</taxon>
        <taxon>Dikarya</taxon>
        <taxon>Ascomycota</taxon>
        <taxon>Pezizomycotina</taxon>
        <taxon>Dothideomycetes</taxon>
        <taxon>Pleosporomycetidae</taxon>
        <taxon>Pleosporales</taxon>
        <taxon>Massarineae</taxon>
        <taxon>Massarinaceae</taxon>
        <taxon>Byssothecium</taxon>
    </lineage>
</organism>